<comment type="similarity">
    <text evidence="1">Belongs to the LSM14 family.</text>
</comment>
<feature type="domain" description="Sm" evidence="8">
    <location>
        <begin position="31"/>
        <end position="113"/>
    </location>
</feature>
<evidence type="ECO:0000259" key="6">
    <source>
        <dbReference type="PROSITE" id="PS51513"/>
    </source>
</evidence>
<dbReference type="GO" id="GO:0033962">
    <property type="term" value="P:P-body assembly"/>
    <property type="evidence" value="ECO:0007669"/>
    <property type="project" value="TreeGrafter"/>
</dbReference>
<dbReference type="SUPFAM" id="SSF50182">
    <property type="entry name" value="Sm-like ribonucleoproteins"/>
    <property type="match status" value="1"/>
</dbReference>
<dbReference type="PROSITE" id="PS51512">
    <property type="entry name" value="DFDF"/>
    <property type="match status" value="1"/>
</dbReference>
<reference evidence="9" key="1">
    <citation type="submission" date="2025-08" db="UniProtKB">
        <authorList>
            <consortium name="Ensembl"/>
        </authorList>
    </citation>
    <scope>IDENTIFICATION</scope>
</reference>
<dbReference type="PROSITE" id="PS52002">
    <property type="entry name" value="SM"/>
    <property type="match status" value="1"/>
</dbReference>
<dbReference type="CDD" id="cd01736">
    <property type="entry name" value="LSm14_N"/>
    <property type="match status" value="1"/>
</dbReference>
<dbReference type="GeneTree" id="ENSGT00940000154415"/>
<dbReference type="InterPro" id="IPR025768">
    <property type="entry name" value="TFG_box"/>
</dbReference>
<feature type="compositionally biased region" description="Gly residues" evidence="4">
    <location>
        <begin position="442"/>
        <end position="465"/>
    </location>
</feature>
<evidence type="ECO:0000256" key="3">
    <source>
        <dbReference type="PROSITE-ProRule" id="PRU00869"/>
    </source>
</evidence>
<feature type="compositionally biased region" description="Basic and acidic residues" evidence="4">
    <location>
        <begin position="483"/>
        <end position="492"/>
    </location>
</feature>
<feature type="domain" description="FFD box profile" evidence="6">
    <location>
        <begin position="393"/>
        <end position="409"/>
    </location>
</feature>
<feature type="region of interest" description="Disordered" evidence="4">
    <location>
        <begin position="437"/>
        <end position="526"/>
    </location>
</feature>
<dbReference type="InterPro" id="IPR025609">
    <property type="entry name" value="Lsm14-like_N"/>
</dbReference>
<feature type="region of interest" description="Disordered" evidence="4">
    <location>
        <begin position="349"/>
        <end position="413"/>
    </location>
</feature>
<dbReference type="GO" id="GO:0000932">
    <property type="term" value="C:P-body"/>
    <property type="evidence" value="ECO:0007669"/>
    <property type="project" value="TreeGrafter"/>
</dbReference>
<dbReference type="SMART" id="SM01271">
    <property type="entry name" value="LSM14"/>
    <property type="match status" value="1"/>
</dbReference>
<dbReference type="GO" id="GO:0003729">
    <property type="term" value="F:mRNA binding"/>
    <property type="evidence" value="ECO:0007669"/>
    <property type="project" value="TreeGrafter"/>
</dbReference>
<feature type="compositionally biased region" description="Low complexity" evidence="4">
    <location>
        <begin position="466"/>
        <end position="476"/>
    </location>
</feature>
<dbReference type="AlphaFoldDB" id="A0A8C4QAJ5"/>
<proteinExistence type="inferred from homology"/>
<accession>A0A8C4QAJ5</accession>
<dbReference type="InterPro" id="IPR025762">
    <property type="entry name" value="DFDF"/>
</dbReference>
<keyword evidence="10" id="KW-1185">Reference proteome</keyword>
<feature type="compositionally biased region" description="Polar residues" evidence="4">
    <location>
        <begin position="201"/>
        <end position="228"/>
    </location>
</feature>
<reference evidence="9" key="2">
    <citation type="submission" date="2025-09" db="UniProtKB">
        <authorList>
            <consortium name="Ensembl"/>
        </authorList>
    </citation>
    <scope>IDENTIFICATION</scope>
</reference>
<dbReference type="Proteomes" id="UP000694388">
    <property type="component" value="Unplaced"/>
</dbReference>
<evidence type="ECO:0000259" key="8">
    <source>
        <dbReference type="PROSITE" id="PS52002"/>
    </source>
</evidence>
<sequence length="526" mass="56698">MRFGREGFVLASRQSLVSRVPLLTANPSPSAAMSGETPYIGSKISLISKAEIRYEGVLYTIDTDNSTIALAKVRSFGTEDRPTEHPVAPRDEVYEYIIFRGSDIKDLTVCEAPKPQRTLPQDPAIVQARPSRSAPTGTSLVNTPGGSFPLPSPYNLYRGLASLDPVISGLNVGTQIASVGRSSPPPAPGLAKRVPVLDATPQASPVTLRYTTPSRKSPRISKSTTGSMVGQAVTGKGAGFATNPTPWSHSGSVKAQDPSQGYTNNKQDRKDTSRQNDKPAREKINDENRHPSRAQVPRRVRSGQRSRGRPSAEKDPVVFKEDFDFESANAQFNKEELEKELQMKLKIQEEAPAQESDACPGAPLNADEPAKEVNEGSDVPPSAQPLPPRPTSTYYDKSKSFFDNISCEGSTSRRNRISWAEERRMNVETFGVAPRQTRSWGGYRGRTGWGNRGGWGSGGRNGGNNSGRSNHGSWRGLQQGDGAIDRNGDTRGQRGNTGNQEGGRGSRGKGKLWVAPSSPATAGVAS</sequence>
<dbReference type="GO" id="GO:0034063">
    <property type="term" value="P:stress granule assembly"/>
    <property type="evidence" value="ECO:0007669"/>
    <property type="project" value="TreeGrafter"/>
</dbReference>
<dbReference type="OMA" id="EQFSDMF"/>
<feature type="compositionally biased region" description="Polar residues" evidence="4">
    <location>
        <begin position="242"/>
        <end position="265"/>
    </location>
</feature>
<feature type="compositionally biased region" description="Polar residues" evidence="4">
    <location>
        <begin position="391"/>
        <end position="412"/>
    </location>
</feature>
<evidence type="ECO:0000259" key="7">
    <source>
        <dbReference type="PROSITE" id="PS51536"/>
    </source>
</evidence>
<dbReference type="FunFam" id="2.30.30.100:FF:000006">
    <property type="entry name" value="Protein LSM14 homolog A isoform b"/>
    <property type="match status" value="1"/>
</dbReference>
<dbReference type="PROSITE" id="PS51513">
    <property type="entry name" value="FFD"/>
    <property type="match status" value="1"/>
</dbReference>
<dbReference type="PROSITE" id="PS51536">
    <property type="entry name" value="TFG"/>
    <property type="match status" value="1"/>
</dbReference>
<dbReference type="InterPro" id="IPR010920">
    <property type="entry name" value="LSM_dom_sf"/>
</dbReference>
<evidence type="ECO:0000313" key="9">
    <source>
        <dbReference type="Ensembl" id="ENSEBUP00000012567.1"/>
    </source>
</evidence>
<feature type="domain" description="DFDF" evidence="5">
    <location>
        <begin position="311"/>
        <end position="347"/>
    </location>
</feature>
<feature type="domain" description="TFG box profile" evidence="7">
    <location>
        <begin position="414"/>
        <end position="434"/>
    </location>
</feature>
<dbReference type="PANTHER" id="PTHR13586">
    <property type="entry name" value="SCD6 PROTEIN-RELATED"/>
    <property type="match status" value="1"/>
</dbReference>
<dbReference type="Gene3D" id="2.30.30.100">
    <property type="match status" value="1"/>
</dbReference>
<dbReference type="InterPro" id="IPR019050">
    <property type="entry name" value="FDF_dom"/>
</dbReference>
<organism evidence="9 10">
    <name type="scientific">Eptatretus burgeri</name>
    <name type="common">Inshore hagfish</name>
    <dbReference type="NCBI Taxonomy" id="7764"/>
    <lineage>
        <taxon>Eukaryota</taxon>
        <taxon>Metazoa</taxon>
        <taxon>Chordata</taxon>
        <taxon>Craniata</taxon>
        <taxon>Vertebrata</taxon>
        <taxon>Cyclostomata</taxon>
        <taxon>Myxini</taxon>
        <taxon>Myxiniformes</taxon>
        <taxon>Myxinidae</taxon>
        <taxon>Eptatretinae</taxon>
        <taxon>Eptatretus</taxon>
    </lineage>
</organism>
<dbReference type="Pfam" id="PF09532">
    <property type="entry name" value="FDF"/>
    <property type="match status" value="1"/>
</dbReference>
<dbReference type="PANTHER" id="PTHR13586:SF0">
    <property type="entry name" value="TRAILER HITCH, ISOFORM H"/>
    <property type="match status" value="1"/>
</dbReference>
<dbReference type="SMART" id="SM01199">
    <property type="entry name" value="FDF"/>
    <property type="match status" value="1"/>
</dbReference>
<evidence type="ECO:0000256" key="4">
    <source>
        <dbReference type="SAM" id="MobiDB-lite"/>
    </source>
</evidence>
<feature type="compositionally biased region" description="Basic residues" evidence="4">
    <location>
        <begin position="296"/>
        <end position="308"/>
    </location>
</feature>
<name>A0A8C4QAJ5_EPTBU</name>
<dbReference type="Ensembl" id="ENSEBUT00000013143.1">
    <property type="protein sequence ID" value="ENSEBUP00000012567.1"/>
    <property type="gene ID" value="ENSEBUG00000007986.1"/>
</dbReference>
<evidence type="ECO:0000259" key="5">
    <source>
        <dbReference type="PROSITE" id="PS51512"/>
    </source>
</evidence>
<feature type="region of interest" description="Disordered" evidence="4">
    <location>
        <begin position="180"/>
        <end position="318"/>
    </location>
</feature>
<protein>
    <submittedName>
        <fullName evidence="9">LSM14A mRNA processing body assembly factor a</fullName>
    </submittedName>
</protein>
<feature type="compositionally biased region" description="Basic and acidic residues" evidence="4">
    <location>
        <begin position="266"/>
        <end position="290"/>
    </location>
</feature>
<evidence type="ECO:0000256" key="2">
    <source>
        <dbReference type="PROSITE-ProRule" id="PRU00846"/>
    </source>
</evidence>
<dbReference type="InterPro" id="IPR025761">
    <property type="entry name" value="FFD_box"/>
</dbReference>
<feature type="short sequence motif" description="TFG box" evidence="3">
    <location>
        <begin position="414"/>
        <end position="434"/>
    </location>
</feature>
<dbReference type="Pfam" id="PF12701">
    <property type="entry name" value="LSM14"/>
    <property type="match status" value="1"/>
</dbReference>
<evidence type="ECO:0000313" key="10">
    <source>
        <dbReference type="Proteomes" id="UP000694388"/>
    </source>
</evidence>
<evidence type="ECO:0000256" key="1">
    <source>
        <dbReference type="ARBA" id="ARBA00010415"/>
    </source>
</evidence>
<feature type="short sequence motif" description="FFD box" evidence="2">
    <location>
        <begin position="393"/>
        <end position="409"/>
    </location>
</feature>
<dbReference type="InterPro" id="IPR047575">
    <property type="entry name" value="Sm"/>
</dbReference>